<organism evidence="1">
    <name type="scientific">Lotharella globosa</name>
    <dbReference type="NCBI Taxonomy" id="91324"/>
    <lineage>
        <taxon>Eukaryota</taxon>
        <taxon>Sar</taxon>
        <taxon>Rhizaria</taxon>
        <taxon>Cercozoa</taxon>
        <taxon>Chlorarachniophyceae</taxon>
        <taxon>Lotharella</taxon>
    </lineage>
</organism>
<accession>A0A7S4DIU5</accession>
<sequence length="105" mass="11060">MLASLRIIYIVIGLSRSNVGSMYCPELNPATPESALIVNIMHSAAARPAISYAQARIGRQLVGWMPSCCTGGGELCSYCMNLASACCSCCPQIPTSRIGELACEA</sequence>
<name>A0A7S4DIU5_9EUKA</name>
<gene>
    <name evidence="1" type="ORF">LGLO00237_LOCUS5808</name>
</gene>
<protein>
    <submittedName>
        <fullName evidence="1">Uncharacterized protein</fullName>
    </submittedName>
</protein>
<dbReference type="AlphaFoldDB" id="A0A7S4DIU5"/>
<proteinExistence type="predicted"/>
<evidence type="ECO:0000313" key="1">
    <source>
        <dbReference type="EMBL" id="CAE0652809.1"/>
    </source>
</evidence>
<reference evidence="1" key="1">
    <citation type="submission" date="2021-01" db="EMBL/GenBank/DDBJ databases">
        <authorList>
            <person name="Corre E."/>
            <person name="Pelletier E."/>
            <person name="Niang G."/>
            <person name="Scheremetjew M."/>
            <person name="Finn R."/>
            <person name="Kale V."/>
            <person name="Holt S."/>
            <person name="Cochrane G."/>
            <person name="Meng A."/>
            <person name="Brown T."/>
            <person name="Cohen L."/>
        </authorList>
    </citation>
    <scope>NUCLEOTIDE SEQUENCE</scope>
    <source>
        <strain evidence="1">CCCM811</strain>
    </source>
</reference>
<dbReference type="EMBL" id="HBIV01007804">
    <property type="protein sequence ID" value="CAE0652809.1"/>
    <property type="molecule type" value="Transcribed_RNA"/>
</dbReference>